<evidence type="ECO:0000313" key="7">
    <source>
        <dbReference type="EMBL" id="RNB72140.1"/>
    </source>
</evidence>
<dbReference type="Gene3D" id="3.40.1710.10">
    <property type="entry name" value="abc type-2 transporter like domain"/>
    <property type="match status" value="1"/>
</dbReference>
<evidence type="ECO:0000313" key="8">
    <source>
        <dbReference type="Proteomes" id="UP000281915"/>
    </source>
</evidence>
<keyword evidence="2 5" id="KW-0812">Transmembrane</keyword>
<comment type="subcellular location">
    <subcellularLocation>
        <location evidence="1">Membrane</location>
        <topology evidence="1">Multi-pass membrane protein</topology>
    </subcellularLocation>
</comment>
<proteinExistence type="predicted"/>
<feature type="domain" description="ABC-2 type transporter transmembrane" evidence="6">
    <location>
        <begin position="23"/>
        <end position="379"/>
    </location>
</feature>
<keyword evidence="3 5" id="KW-1133">Transmembrane helix</keyword>
<feature type="transmembrane region" description="Helical" evidence="5">
    <location>
        <begin position="21"/>
        <end position="42"/>
    </location>
</feature>
<dbReference type="EMBL" id="RHHT01000062">
    <property type="protein sequence ID" value="RNB72140.1"/>
    <property type="molecule type" value="Genomic_DNA"/>
</dbReference>
<dbReference type="PANTHER" id="PTHR43471">
    <property type="entry name" value="ABC TRANSPORTER PERMEASE"/>
    <property type="match status" value="1"/>
</dbReference>
<feature type="transmembrane region" description="Helical" evidence="5">
    <location>
        <begin position="274"/>
        <end position="295"/>
    </location>
</feature>
<accession>A0A3M8C8V1</accession>
<feature type="transmembrane region" description="Helical" evidence="5">
    <location>
        <begin position="180"/>
        <end position="201"/>
    </location>
</feature>
<dbReference type="Proteomes" id="UP000281915">
    <property type="component" value="Unassembled WGS sequence"/>
</dbReference>
<evidence type="ECO:0000256" key="3">
    <source>
        <dbReference type="ARBA" id="ARBA00022989"/>
    </source>
</evidence>
<evidence type="ECO:0000256" key="2">
    <source>
        <dbReference type="ARBA" id="ARBA00022692"/>
    </source>
</evidence>
<feature type="transmembrane region" description="Helical" evidence="5">
    <location>
        <begin position="232"/>
        <end position="254"/>
    </location>
</feature>
<dbReference type="InterPro" id="IPR013525">
    <property type="entry name" value="ABC2_TM"/>
</dbReference>
<reference evidence="7 8" key="1">
    <citation type="submission" date="2018-10" db="EMBL/GenBank/DDBJ databases">
        <title>Phylogenomics of Brevibacillus.</title>
        <authorList>
            <person name="Dunlap C."/>
        </authorList>
    </citation>
    <scope>NUCLEOTIDE SEQUENCE [LARGE SCALE GENOMIC DNA]</scope>
    <source>
        <strain evidence="7 8">JCM 15085</strain>
    </source>
</reference>
<dbReference type="GO" id="GO:0016020">
    <property type="term" value="C:membrane"/>
    <property type="evidence" value="ECO:0007669"/>
    <property type="project" value="UniProtKB-SubCell"/>
</dbReference>
<comment type="caution">
    <text evidence="7">The sequence shown here is derived from an EMBL/GenBank/DDBJ whole genome shotgun (WGS) entry which is preliminary data.</text>
</comment>
<feature type="transmembrane region" description="Helical" evidence="5">
    <location>
        <begin position="307"/>
        <end position="324"/>
    </location>
</feature>
<name>A0A3M8C8V1_9BACL</name>
<dbReference type="GO" id="GO:0140359">
    <property type="term" value="F:ABC-type transporter activity"/>
    <property type="evidence" value="ECO:0007669"/>
    <property type="project" value="InterPro"/>
</dbReference>
<evidence type="ECO:0000256" key="1">
    <source>
        <dbReference type="ARBA" id="ARBA00004141"/>
    </source>
</evidence>
<organism evidence="7 8">
    <name type="scientific">Brevibacillus panacihumi</name>
    <dbReference type="NCBI Taxonomy" id="497735"/>
    <lineage>
        <taxon>Bacteria</taxon>
        <taxon>Bacillati</taxon>
        <taxon>Bacillota</taxon>
        <taxon>Bacilli</taxon>
        <taxon>Bacillales</taxon>
        <taxon>Paenibacillaceae</taxon>
        <taxon>Brevibacillus</taxon>
    </lineage>
</organism>
<feature type="transmembrane region" description="Helical" evidence="5">
    <location>
        <begin position="360"/>
        <end position="382"/>
    </location>
</feature>
<gene>
    <name evidence="7" type="ORF">EDM58_21785</name>
</gene>
<protein>
    <submittedName>
        <fullName evidence="7">ABC transporter permease</fullName>
    </submittedName>
</protein>
<dbReference type="Pfam" id="PF12698">
    <property type="entry name" value="ABC2_membrane_3"/>
    <property type="match status" value="1"/>
</dbReference>
<dbReference type="RefSeq" id="WP_122915206.1">
    <property type="nucleotide sequence ID" value="NZ_RHHT01000062.1"/>
</dbReference>
<keyword evidence="4 5" id="KW-0472">Membrane</keyword>
<evidence type="ECO:0000256" key="4">
    <source>
        <dbReference type="ARBA" id="ARBA00023136"/>
    </source>
</evidence>
<evidence type="ECO:0000256" key="5">
    <source>
        <dbReference type="SAM" id="Phobius"/>
    </source>
</evidence>
<evidence type="ECO:0000259" key="6">
    <source>
        <dbReference type="Pfam" id="PF12698"/>
    </source>
</evidence>
<dbReference type="PANTHER" id="PTHR43471:SF3">
    <property type="entry name" value="ABC TRANSPORTER PERMEASE PROTEIN NATB"/>
    <property type="match status" value="1"/>
</dbReference>
<sequence length="391" mass="42147">MRGTIIWTVFQKEMRDLFRDTKTWVGTFVIPLVIVPFVFFLMGSSYSSLEEEARAHVPLYVTGTSGLVAQLEAIPGVKFEQPADPEQALIGGKLRAIVTIPDGFDERLKAGGTANLRVEYDSSNQKSVYARDVIEEKVAAYSKEIVAKRLRAAGLSEKATQPIHAVYEQVASEDKSSGGMLAGVIPLMLVVSLASGGIAVANDLISGERERGTLESLMSAPIAANQLLTAKLMTVMVMSCMSAAASLVSLTLILRFGPFGGEELGLSALSPATALVLLLSILLQAAFFAGLELMLSTMAKSIKEGQTYMSGVMFLAMVPSYMLMPLHPVDIPEHYYLLPVFSGVSLIKEVFYGMVDPMHALVGLGTSLLYVALVVALSARFFRREGAVVKH</sequence>
<dbReference type="AlphaFoldDB" id="A0A3M8C8V1"/>